<accession>L5LMZ8</accession>
<keyword evidence="4" id="KW-0551">Lipid droplet</keyword>
<dbReference type="PANTHER" id="PTHR13390">
    <property type="entry name" value="LIPASE"/>
    <property type="match status" value="1"/>
</dbReference>
<dbReference type="GO" id="GO:0016301">
    <property type="term" value="F:kinase activity"/>
    <property type="evidence" value="ECO:0007669"/>
    <property type="project" value="UniProtKB-KW"/>
</dbReference>
<name>L5LMZ8_MYODS</name>
<dbReference type="InterPro" id="IPR019363">
    <property type="entry name" value="LDAH"/>
</dbReference>
<evidence type="ECO:0000256" key="2">
    <source>
        <dbReference type="ARBA" id="ARBA00008300"/>
    </source>
</evidence>
<evidence type="ECO:0000256" key="8">
    <source>
        <dbReference type="ARBA" id="ARBA00049527"/>
    </source>
</evidence>
<evidence type="ECO:0000256" key="6">
    <source>
        <dbReference type="ARBA" id="ARBA00031924"/>
    </source>
</evidence>
<dbReference type="Gene3D" id="3.40.50.1820">
    <property type="entry name" value="alpha/beta hydrolase"/>
    <property type="match status" value="1"/>
</dbReference>
<evidence type="ECO:0000256" key="4">
    <source>
        <dbReference type="ARBA" id="ARBA00022677"/>
    </source>
</evidence>
<evidence type="ECO:0000313" key="11">
    <source>
        <dbReference type="EMBL" id="ELK27426.1"/>
    </source>
</evidence>
<dbReference type="Proteomes" id="UP000010556">
    <property type="component" value="Unassembled WGS sequence"/>
</dbReference>
<comment type="similarity">
    <text evidence="2">Belongs to the AB hydrolase superfamily. LDAH family.</text>
</comment>
<dbReference type="PANTHER" id="PTHR13390:SF0">
    <property type="entry name" value="LIPID DROPLET-ASSOCIATED HYDROLASE"/>
    <property type="match status" value="1"/>
</dbReference>
<keyword evidence="11" id="KW-0808">Transferase</keyword>
<gene>
    <name evidence="11" type="ORF">MDA_GLEAN10025608</name>
</gene>
<dbReference type="Pfam" id="PF10230">
    <property type="entry name" value="LIDHydrolase"/>
    <property type="match status" value="1"/>
</dbReference>
<dbReference type="EMBL" id="KB110330">
    <property type="protein sequence ID" value="ELK27426.1"/>
    <property type="molecule type" value="Genomic_DNA"/>
</dbReference>
<evidence type="ECO:0000256" key="1">
    <source>
        <dbReference type="ARBA" id="ARBA00004502"/>
    </source>
</evidence>
<reference evidence="12" key="1">
    <citation type="journal article" date="2013" name="Science">
        <title>Comparative analysis of bat genomes provides insight into the evolution of flight and immunity.</title>
        <authorList>
            <person name="Zhang G."/>
            <person name="Cowled C."/>
            <person name="Shi Z."/>
            <person name="Huang Z."/>
            <person name="Bishop-Lilly K.A."/>
            <person name="Fang X."/>
            <person name="Wynne J.W."/>
            <person name="Xiong Z."/>
            <person name="Baker M.L."/>
            <person name="Zhao W."/>
            <person name="Tachedjian M."/>
            <person name="Zhu Y."/>
            <person name="Zhou P."/>
            <person name="Jiang X."/>
            <person name="Ng J."/>
            <person name="Yang L."/>
            <person name="Wu L."/>
            <person name="Xiao J."/>
            <person name="Feng Y."/>
            <person name="Chen Y."/>
            <person name="Sun X."/>
            <person name="Zhang Y."/>
            <person name="Marsh G.A."/>
            <person name="Crameri G."/>
            <person name="Broder C.C."/>
            <person name="Frey K.G."/>
            <person name="Wang L.F."/>
            <person name="Wang J."/>
        </authorList>
    </citation>
    <scope>NUCLEOTIDE SEQUENCE [LARGE SCALE GENOMIC DNA]</scope>
</reference>
<dbReference type="InterPro" id="IPR029058">
    <property type="entry name" value="AB_hydrolase_fold"/>
</dbReference>
<comment type="subcellular location">
    <subcellularLocation>
        <location evidence="1">Lipid droplet</location>
    </subcellularLocation>
</comment>
<feature type="region of interest" description="Disordered" evidence="9">
    <location>
        <begin position="126"/>
        <end position="145"/>
    </location>
</feature>
<feature type="domain" description="PI3K regulatory subunit p85-related inter-SH2" evidence="10">
    <location>
        <begin position="5"/>
        <end position="120"/>
    </location>
</feature>
<dbReference type="AlphaFoldDB" id="L5LMZ8"/>
<dbReference type="EC" id="3.1.1.13" evidence="7"/>
<dbReference type="Pfam" id="PF16454">
    <property type="entry name" value="PI3K_P85_iSH2"/>
    <property type="match status" value="1"/>
</dbReference>
<dbReference type="GO" id="GO:0004771">
    <property type="term" value="F:sterol ester esterase activity"/>
    <property type="evidence" value="ECO:0007669"/>
    <property type="project" value="UniProtKB-EC"/>
</dbReference>
<organism evidence="11 12">
    <name type="scientific">Myotis davidii</name>
    <name type="common">David's myotis</name>
    <dbReference type="NCBI Taxonomy" id="225400"/>
    <lineage>
        <taxon>Eukaryota</taxon>
        <taxon>Metazoa</taxon>
        <taxon>Chordata</taxon>
        <taxon>Craniata</taxon>
        <taxon>Vertebrata</taxon>
        <taxon>Euteleostomi</taxon>
        <taxon>Mammalia</taxon>
        <taxon>Eutheria</taxon>
        <taxon>Laurasiatheria</taxon>
        <taxon>Chiroptera</taxon>
        <taxon>Yangochiroptera</taxon>
        <taxon>Vespertilionidae</taxon>
        <taxon>Myotis</taxon>
    </lineage>
</organism>
<protein>
    <recommendedName>
        <fullName evidence="3">Lipid droplet-associated hydrolase</fullName>
        <ecNumber evidence="7">3.1.1.13</ecNumber>
    </recommendedName>
    <alternativeName>
        <fullName evidence="6">Lipid droplet-associated serine hydrolase</fullName>
    </alternativeName>
</protein>
<keyword evidence="12" id="KW-1185">Reference proteome</keyword>
<evidence type="ECO:0000313" key="12">
    <source>
        <dbReference type="Proteomes" id="UP000010556"/>
    </source>
</evidence>
<comment type="catalytic activity">
    <reaction evidence="8">
        <text>a cholesterol ester + H2O = cholesterol + a fatty acid + H(+)</text>
        <dbReference type="Rhea" id="RHEA:36403"/>
        <dbReference type="ChEBI" id="CHEBI:15377"/>
        <dbReference type="ChEBI" id="CHEBI:15378"/>
        <dbReference type="ChEBI" id="CHEBI:16113"/>
        <dbReference type="ChEBI" id="CHEBI:17002"/>
        <dbReference type="ChEBI" id="CHEBI:28868"/>
        <dbReference type="EC" id="3.1.1.13"/>
    </reaction>
    <physiologicalReaction direction="left-to-right" evidence="8">
        <dbReference type="Rhea" id="RHEA:36404"/>
    </physiologicalReaction>
</comment>
<keyword evidence="5" id="KW-0378">Hydrolase</keyword>
<dbReference type="PRINTS" id="PR00678">
    <property type="entry name" value="PI3KINASEP85"/>
</dbReference>
<dbReference type="InterPro" id="IPR032498">
    <property type="entry name" value="PI3K_P85_iSH2"/>
</dbReference>
<evidence type="ECO:0000256" key="7">
    <source>
        <dbReference type="ARBA" id="ARBA00039150"/>
    </source>
</evidence>
<evidence type="ECO:0000259" key="10">
    <source>
        <dbReference type="Pfam" id="PF16454"/>
    </source>
</evidence>
<evidence type="ECO:0000256" key="5">
    <source>
        <dbReference type="ARBA" id="ARBA00022801"/>
    </source>
</evidence>
<dbReference type="GO" id="GO:0019915">
    <property type="term" value="P:lipid storage"/>
    <property type="evidence" value="ECO:0007669"/>
    <property type="project" value="InterPro"/>
</dbReference>
<evidence type="ECO:0000256" key="3">
    <source>
        <dbReference type="ARBA" id="ARBA00019242"/>
    </source>
</evidence>
<dbReference type="GO" id="GO:0005811">
    <property type="term" value="C:lipid droplet"/>
    <property type="evidence" value="ECO:0007669"/>
    <property type="project" value="UniProtKB-SubCell"/>
</dbReference>
<dbReference type="Gene3D" id="1.10.287.1490">
    <property type="match status" value="1"/>
</dbReference>
<dbReference type="SUPFAM" id="SSF53474">
    <property type="entry name" value="alpha/beta-Hydrolases"/>
    <property type="match status" value="1"/>
</dbReference>
<proteinExistence type="inferred from homology"/>
<sequence>MKHRNKASNETVTIFEEQGQTPEKCSREYLEHFRREGHENEMQRILLSSEWRKSRITKIHGSRRKLEQELRTQALDNWEMDQRKNSLKPDLMQLRKIRDQDLVWLSQKGARQKKINEWLGIKNEPDDQSALMEDEDDLPHHEERTRYEREAGGGYRELRGTAVETATMAIPLQPPRAPLGKVQAAVGDKGNPGFSAFYVPFAKALYSSVNRRFPVWIISHAGHVLAPKDKKILAASDDPNAQEIKDIYGLRGQVEHKVAFLRTHVPKETKLVVIGHSIGSYFALQILKHAPELPRGREKKRERNINDERESLIGCLLHTPYWGSSPQPRHVPLAGIEPGTLQFSG</sequence>
<keyword evidence="11" id="KW-0418">Kinase</keyword>
<evidence type="ECO:0000256" key="9">
    <source>
        <dbReference type="SAM" id="MobiDB-lite"/>
    </source>
</evidence>